<dbReference type="RefSeq" id="WP_111437847.1">
    <property type="nucleotide sequence ID" value="NZ_QKZI01000001.1"/>
</dbReference>
<dbReference type="InterPro" id="IPR010897">
    <property type="entry name" value="Spore_II_P"/>
</dbReference>
<organism evidence="1 2">
    <name type="scientific">Psychrobacillus insolitus</name>
    <dbReference type="NCBI Taxonomy" id="1461"/>
    <lineage>
        <taxon>Bacteria</taxon>
        <taxon>Bacillati</taxon>
        <taxon>Bacillota</taxon>
        <taxon>Bacilli</taxon>
        <taxon>Bacillales</taxon>
        <taxon>Bacillaceae</taxon>
        <taxon>Psychrobacillus</taxon>
    </lineage>
</organism>
<protein>
    <submittedName>
        <fullName evidence="1">Stage II sporulation protein P</fullName>
    </submittedName>
</protein>
<dbReference type="Proteomes" id="UP000248646">
    <property type="component" value="Unassembled WGS sequence"/>
</dbReference>
<accession>A0A2W7MKB8</accession>
<evidence type="ECO:0000313" key="2">
    <source>
        <dbReference type="Proteomes" id="UP000248646"/>
    </source>
</evidence>
<dbReference type="EMBL" id="QKZI01000001">
    <property type="protein sequence ID" value="PZX07160.1"/>
    <property type="molecule type" value="Genomic_DNA"/>
</dbReference>
<dbReference type="Pfam" id="PF07454">
    <property type="entry name" value="SpoIIP"/>
    <property type="match status" value="1"/>
</dbReference>
<dbReference type="SUPFAM" id="SSF53187">
    <property type="entry name" value="Zn-dependent exopeptidases"/>
    <property type="match status" value="1"/>
</dbReference>
<name>A0A2W7MKB8_9BACI</name>
<dbReference type="AlphaFoldDB" id="A0A2W7MKB8"/>
<proteinExistence type="predicted"/>
<sequence>MSKPMKHLTNLLLLLFLAPIIIATIQTPLLSNETEVPKEETTSTPVVYAAQVQAKPAAAETQITEPKKAFVYFTHSHEAYPSVLEANNEKIAVYHTEQNISSYQDLISDQFAFHQLETTFLEVDNMKEMKANNKKFTQAYGAVRPFIIDALAHSEYDLVLDLHRDSAKSKITTLKSGDNSYAKLLFVIGGEHANYSSNQQLANNLSEQLNKLVPGISRGVIVKKGKGVDGVYNQDLSKNSLLVEIGGIETTEEEINRTISVLAKAVSNLYTTQIPS</sequence>
<gene>
    <name evidence="1" type="ORF">C7437_101269</name>
</gene>
<reference evidence="1 2" key="1">
    <citation type="submission" date="2018-06" db="EMBL/GenBank/DDBJ databases">
        <title>Genomic Encyclopedia of Type Strains, Phase IV (KMG-IV): sequencing the most valuable type-strain genomes for metagenomic binning, comparative biology and taxonomic classification.</title>
        <authorList>
            <person name="Goeker M."/>
        </authorList>
    </citation>
    <scope>NUCLEOTIDE SEQUENCE [LARGE SCALE GENOMIC DNA]</scope>
    <source>
        <strain evidence="1 2">DSM 5</strain>
    </source>
</reference>
<evidence type="ECO:0000313" key="1">
    <source>
        <dbReference type="EMBL" id="PZX07160.1"/>
    </source>
</evidence>
<dbReference type="NCBIfam" id="TIGR02867">
    <property type="entry name" value="spore_II_P"/>
    <property type="match status" value="1"/>
</dbReference>
<comment type="caution">
    <text evidence="1">The sequence shown here is derived from an EMBL/GenBank/DDBJ whole genome shotgun (WGS) entry which is preliminary data.</text>
</comment>
<dbReference type="OrthoDB" id="1633470at2"/>
<keyword evidence="2" id="KW-1185">Reference proteome</keyword>